<evidence type="ECO:0000313" key="2">
    <source>
        <dbReference type="EMBL" id="MCI10895.1"/>
    </source>
</evidence>
<proteinExistence type="predicted"/>
<dbReference type="InterPro" id="IPR011249">
    <property type="entry name" value="Metalloenz_LuxS/M16"/>
</dbReference>
<name>A0A392PJ18_9FABA</name>
<accession>A0A392PJ18</accession>
<comment type="caution">
    <text evidence="2">The sequence shown here is derived from an EMBL/GenBank/DDBJ whole genome shotgun (WGS) entry which is preliminary data.</text>
</comment>
<dbReference type="SUPFAM" id="SSF63411">
    <property type="entry name" value="LuxS/MPP-like metallohydrolase"/>
    <property type="match status" value="1"/>
</dbReference>
<dbReference type="EMBL" id="LXQA010078050">
    <property type="protein sequence ID" value="MCI10895.1"/>
    <property type="molecule type" value="Genomic_DNA"/>
</dbReference>
<evidence type="ECO:0000313" key="3">
    <source>
        <dbReference type="Proteomes" id="UP000265520"/>
    </source>
</evidence>
<dbReference type="InterPro" id="IPR007863">
    <property type="entry name" value="Peptidase_M16_C"/>
</dbReference>
<sequence length="149" mass="16402">NGTSSDALQTEGGSQKSLLRSHPLFFGITMGLLSEIINSRLEKTGQLDHLGASNGTTPYFGDEVLKISKTSPITLNIKMLFTTVRDSLGLTYDVSFELNLFDRLKLGWYVISVTSTPSKVHKAVDACKNVLRGLHSNQITERELDRVST</sequence>
<feature type="domain" description="Peptidase M16 C-terminal" evidence="1">
    <location>
        <begin position="80"/>
        <end position="147"/>
    </location>
</feature>
<evidence type="ECO:0000259" key="1">
    <source>
        <dbReference type="Pfam" id="PF05193"/>
    </source>
</evidence>
<dbReference type="Gene3D" id="3.30.830.10">
    <property type="entry name" value="Metalloenzyme, LuxS/M16 peptidase-like"/>
    <property type="match status" value="1"/>
</dbReference>
<organism evidence="2 3">
    <name type="scientific">Trifolium medium</name>
    <dbReference type="NCBI Taxonomy" id="97028"/>
    <lineage>
        <taxon>Eukaryota</taxon>
        <taxon>Viridiplantae</taxon>
        <taxon>Streptophyta</taxon>
        <taxon>Embryophyta</taxon>
        <taxon>Tracheophyta</taxon>
        <taxon>Spermatophyta</taxon>
        <taxon>Magnoliopsida</taxon>
        <taxon>eudicotyledons</taxon>
        <taxon>Gunneridae</taxon>
        <taxon>Pentapetalae</taxon>
        <taxon>rosids</taxon>
        <taxon>fabids</taxon>
        <taxon>Fabales</taxon>
        <taxon>Fabaceae</taxon>
        <taxon>Papilionoideae</taxon>
        <taxon>50 kb inversion clade</taxon>
        <taxon>NPAAA clade</taxon>
        <taxon>Hologalegina</taxon>
        <taxon>IRL clade</taxon>
        <taxon>Trifolieae</taxon>
        <taxon>Trifolium</taxon>
    </lineage>
</organism>
<reference evidence="2 3" key="1">
    <citation type="journal article" date="2018" name="Front. Plant Sci.">
        <title>Red Clover (Trifolium pratense) and Zigzag Clover (T. medium) - A Picture of Genomic Similarities and Differences.</title>
        <authorList>
            <person name="Dluhosova J."/>
            <person name="Istvanek J."/>
            <person name="Nedelnik J."/>
            <person name="Repkova J."/>
        </authorList>
    </citation>
    <scope>NUCLEOTIDE SEQUENCE [LARGE SCALE GENOMIC DNA]</scope>
    <source>
        <strain evidence="3">cv. 10/8</strain>
        <tissue evidence="2">Leaf</tissue>
    </source>
</reference>
<dbReference type="Proteomes" id="UP000265520">
    <property type="component" value="Unassembled WGS sequence"/>
</dbReference>
<dbReference type="AlphaFoldDB" id="A0A392PJ18"/>
<keyword evidence="3" id="KW-1185">Reference proteome</keyword>
<dbReference type="Pfam" id="PF05193">
    <property type="entry name" value="Peptidase_M16_C"/>
    <property type="match status" value="1"/>
</dbReference>
<protein>
    <submittedName>
        <fullName evidence="2">Insulinase (Peptidase family M16)</fullName>
    </submittedName>
</protein>
<dbReference type="GO" id="GO:0046872">
    <property type="term" value="F:metal ion binding"/>
    <property type="evidence" value="ECO:0007669"/>
    <property type="project" value="InterPro"/>
</dbReference>
<feature type="non-terminal residue" evidence="2">
    <location>
        <position position="1"/>
    </location>
</feature>